<dbReference type="EMBL" id="LUEZ02000044">
    <property type="protein sequence ID" value="RDB24457.1"/>
    <property type="molecule type" value="Genomic_DNA"/>
</dbReference>
<dbReference type="InParanoid" id="A0A369JVA8"/>
<dbReference type="AlphaFoldDB" id="A0A369JVA8"/>
<dbReference type="Proteomes" id="UP000076154">
    <property type="component" value="Unassembled WGS sequence"/>
</dbReference>
<accession>A0A369JVA8</accession>
<dbReference type="STRING" id="39966.A0A369JVA8"/>
<name>A0A369JVA8_HYPMA</name>
<sequence>MLHSQAFNAFTAGLRQEHAQEVTQWEHMVKAWEVDHSMANPYMLPEESVTVNDIRKELAEEEHRIAEQGGTVGGDTSPSGFIISGLGIEDTQLLLQTDAQRRNQTAAQMASIQERRTHLLRRIQRFQSVQTTYMPGLPAYLAEHPSSPPNLSQPETIPIHLPSSIATHARSSVCPNLAAVEDRLRYAHAHEALEDLRRQLRTRSLAARFKSENVRSQGPHTRMRGLQDQIEVKVRAARDRYNIARDALLRLWGSGNWENTLRLLGADDVRGMNERSLTQEEQEADARAQELAGLGPGEADRLPDVAMTGIVERGEGRHGLSWIWYNVSAAEVAGDTSGSMHECIRVEWVKARARAQRWTEEVILVDEEMRRVLEFGRWRATWWEEQAQRRGSEGVLLEGVQAYAYKQADAERRLVSIWESRWAPVRARARATVARLHASHALSEESMNVFEELEVEVDLGLDNTLDDEGLDDDH</sequence>
<gene>
    <name evidence="1" type="ORF">Hypma_008439</name>
</gene>
<comment type="caution">
    <text evidence="1">The sequence shown here is derived from an EMBL/GenBank/DDBJ whole genome shotgun (WGS) entry which is preliminary data.</text>
</comment>
<evidence type="ECO:0000313" key="2">
    <source>
        <dbReference type="Proteomes" id="UP000076154"/>
    </source>
</evidence>
<protein>
    <submittedName>
        <fullName evidence="1">Uncharacterized protein</fullName>
    </submittedName>
</protein>
<dbReference type="OrthoDB" id="2983149at2759"/>
<proteinExistence type="predicted"/>
<evidence type="ECO:0000313" key="1">
    <source>
        <dbReference type="EMBL" id="RDB24457.1"/>
    </source>
</evidence>
<organism evidence="1 2">
    <name type="scientific">Hypsizygus marmoreus</name>
    <name type="common">White beech mushroom</name>
    <name type="synonym">Agaricus marmoreus</name>
    <dbReference type="NCBI Taxonomy" id="39966"/>
    <lineage>
        <taxon>Eukaryota</taxon>
        <taxon>Fungi</taxon>
        <taxon>Dikarya</taxon>
        <taxon>Basidiomycota</taxon>
        <taxon>Agaricomycotina</taxon>
        <taxon>Agaricomycetes</taxon>
        <taxon>Agaricomycetidae</taxon>
        <taxon>Agaricales</taxon>
        <taxon>Tricholomatineae</taxon>
        <taxon>Lyophyllaceae</taxon>
        <taxon>Hypsizygus</taxon>
    </lineage>
</organism>
<keyword evidence="2" id="KW-1185">Reference proteome</keyword>
<reference evidence="1" key="1">
    <citation type="submission" date="2018-04" db="EMBL/GenBank/DDBJ databases">
        <title>Whole genome sequencing of Hypsizygus marmoreus.</title>
        <authorList>
            <person name="Choi I.-G."/>
            <person name="Min B."/>
            <person name="Kim J.-G."/>
            <person name="Kim S."/>
            <person name="Oh Y.-L."/>
            <person name="Kong W.-S."/>
            <person name="Park H."/>
            <person name="Jeong J."/>
            <person name="Song E.-S."/>
        </authorList>
    </citation>
    <scope>NUCLEOTIDE SEQUENCE [LARGE SCALE GENOMIC DNA]</scope>
    <source>
        <strain evidence="1">51987-8</strain>
    </source>
</reference>